<dbReference type="EMBL" id="ONZG01000007">
    <property type="protein sequence ID" value="SPJ29393.1"/>
    <property type="molecule type" value="Genomic_DNA"/>
</dbReference>
<evidence type="ECO:0000313" key="4">
    <source>
        <dbReference type="Proteomes" id="UP000244898"/>
    </source>
</evidence>
<feature type="compositionally biased region" description="Low complexity" evidence="2">
    <location>
        <begin position="322"/>
        <end position="331"/>
    </location>
</feature>
<dbReference type="InterPro" id="IPR013762">
    <property type="entry name" value="Integrase-like_cat_sf"/>
</dbReference>
<dbReference type="InterPro" id="IPR011010">
    <property type="entry name" value="DNA_brk_join_enz"/>
</dbReference>
<evidence type="ECO:0008006" key="5">
    <source>
        <dbReference type="Google" id="ProtNLM"/>
    </source>
</evidence>
<evidence type="ECO:0000256" key="1">
    <source>
        <dbReference type="ARBA" id="ARBA00023172"/>
    </source>
</evidence>
<dbReference type="OrthoDB" id="7222937at2"/>
<dbReference type="Gene3D" id="1.10.443.10">
    <property type="entry name" value="Intergrase catalytic core"/>
    <property type="match status" value="1"/>
</dbReference>
<name>A0A2R8CAI5_9RHOB</name>
<dbReference type="AlphaFoldDB" id="A0A2R8CAI5"/>
<dbReference type="SUPFAM" id="SSF56349">
    <property type="entry name" value="DNA breaking-rejoining enzymes"/>
    <property type="match status" value="1"/>
</dbReference>
<feature type="compositionally biased region" description="Basic and acidic residues" evidence="2">
    <location>
        <begin position="310"/>
        <end position="321"/>
    </location>
</feature>
<organism evidence="3 4">
    <name type="scientific">Falsiruegeria mediterranea M17</name>
    <dbReference type="NCBI Taxonomy" id="1200281"/>
    <lineage>
        <taxon>Bacteria</taxon>
        <taxon>Pseudomonadati</taxon>
        <taxon>Pseudomonadota</taxon>
        <taxon>Alphaproteobacteria</taxon>
        <taxon>Rhodobacterales</taxon>
        <taxon>Roseobacteraceae</taxon>
        <taxon>Falsiruegeria</taxon>
    </lineage>
</organism>
<protein>
    <recommendedName>
        <fullName evidence="5">Tyr recombinase domain-containing protein</fullName>
    </recommendedName>
</protein>
<sequence>MPRSRRIPHLEYRKSGYVWRRRLPRSLTCREAESIPAHRAESVSESQQKCLSDSTKILFRSCRQKASDVPQEAGNLREILNFGPFSEDSNLRKSANRKFLLLSLKTHGYAAARELAERLTSLASLAFHYASIDMTLTASQVSDILTTLARFEIEATDRIRALEDQRTPEAADFVLRRERAIQNTLREALLLRNREVARLPLQHVAEQLGIELPEDGEDWKLLAYEATRVLLNLSEERERRERGLFNGPSPFFTQAIAPQPVETMHCSLGMASVGGIAMTPTPSTVQDPHMTLSPSALWQGASSFFRAATSEHHVPEPKQEPAAEPEAVVAKPSPPGTPKLETKAKPEENDPLAVAAERVVLKNCKSETIAALKKGSNITISEAFDAYFDLKSQGYGEEWEKFQKRNPDAGKRWTKSTLPGMRTGKKIWVDLQANKRFCKARKDDVVDCITVIQGIPKLHGKSKELSPSGGYRDLVERVPFIEQKNMNDAELDLKRKGVTDQAAVEAARRKKAIPPLRGETFFKHVRAINRVAKMLIGLGIVQENPFSSCTFTNAEEKSYKAGEAKMARQSWDDRAEKLFDTPVFHGDTRDEGDPLFWSPLLGFLQGLRGEEGLQLGPDDFGEKNGIHYMRIHNGPGNSVKSEAGERVLPVHPALIELGLIDLVELRRKQGKRRLFSNLRRGQTKETFTEIFTKEFTRYRQAHDVYWHGLDLHATRTTFHHDLMDLSTPGYIRRKLMGHEPLDEGERSYAQNGISLATLHETVSRIRFNAAAIQSPIRKGAKSGTQKRAQELGLRAI</sequence>
<dbReference type="GO" id="GO:0003677">
    <property type="term" value="F:DNA binding"/>
    <property type="evidence" value="ECO:0007669"/>
    <property type="project" value="InterPro"/>
</dbReference>
<keyword evidence="1" id="KW-0233">DNA recombination</keyword>
<evidence type="ECO:0000313" key="3">
    <source>
        <dbReference type="EMBL" id="SPJ29393.1"/>
    </source>
</evidence>
<keyword evidence="4" id="KW-1185">Reference proteome</keyword>
<accession>A0A2R8CAI5</accession>
<gene>
    <name evidence="3" type="ORF">TRM7615_02911</name>
</gene>
<dbReference type="GO" id="GO:0006310">
    <property type="term" value="P:DNA recombination"/>
    <property type="evidence" value="ECO:0007669"/>
    <property type="project" value="UniProtKB-KW"/>
</dbReference>
<proteinExistence type="predicted"/>
<dbReference type="RefSeq" id="WP_125133691.1">
    <property type="nucleotide sequence ID" value="NZ_ONZG01000007.1"/>
</dbReference>
<reference evidence="4" key="1">
    <citation type="submission" date="2018-03" db="EMBL/GenBank/DDBJ databases">
        <authorList>
            <person name="Rodrigo-Torres L."/>
            <person name="Arahal R. D."/>
            <person name="Lucena T."/>
        </authorList>
    </citation>
    <scope>NUCLEOTIDE SEQUENCE [LARGE SCALE GENOMIC DNA]</scope>
    <source>
        <strain evidence="4">CECT 7615</strain>
    </source>
</reference>
<dbReference type="Proteomes" id="UP000244898">
    <property type="component" value="Unassembled WGS sequence"/>
</dbReference>
<evidence type="ECO:0000256" key="2">
    <source>
        <dbReference type="SAM" id="MobiDB-lite"/>
    </source>
</evidence>
<dbReference type="GO" id="GO:0015074">
    <property type="term" value="P:DNA integration"/>
    <property type="evidence" value="ECO:0007669"/>
    <property type="project" value="InterPro"/>
</dbReference>
<feature type="region of interest" description="Disordered" evidence="2">
    <location>
        <begin position="310"/>
        <end position="347"/>
    </location>
</feature>